<evidence type="ECO:0000313" key="3">
    <source>
        <dbReference type="EMBL" id="NML65920.1"/>
    </source>
</evidence>
<reference evidence="3 4" key="1">
    <citation type="submission" date="2020-04" db="EMBL/GenBank/DDBJ databases">
        <title>Hymenobacter polaris sp. nov., isolated from Arctic soil.</title>
        <authorList>
            <person name="Dahal R.H."/>
        </authorList>
    </citation>
    <scope>NUCLEOTIDE SEQUENCE [LARGE SCALE GENOMIC DNA]</scope>
    <source>
        <strain evidence="3 4">RP-2-7</strain>
    </source>
</reference>
<comment type="caution">
    <text evidence="3">The sequence shown here is derived from an EMBL/GenBank/DDBJ whole genome shotgun (WGS) entry which is preliminary data.</text>
</comment>
<evidence type="ECO:0000256" key="2">
    <source>
        <dbReference type="SAM" id="Phobius"/>
    </source>
</evidence>
<accession>A0A7Y0AEK5</accession>
<feature type="region of interest" description="Disordered" evidence="1">
    <location>
        <begin position="110"/>
        <end position="155"/>
    </location>
</feature>
<feature type="compositionally biased region" description="Basic and acidic residues" evidence="1">
    <location>
        <begin position="142"/>
        <end position="155"/>
    </location>
</feature>
<keyword evidence="2" id="KW-0812">Transmembrane</keyword>
<proteinExistence type="predicted"/>
<name>A0A7Y0AEK5_9BACT</name>
<dbReference type="AlphaFoldDB" id="A0A7Y0AEK5"/>
<keyword evidence="2" id="KW-0472">Membrane</keyword>
<dbReference type="RefSeq" id="WP_169531550.1">
    <property type="nucleotide sequence ID" value="NZ_JABBGH010000002.1"/>
</dbReference>
<sequence>MPASLTISLNQLALALLGAGAYLYFCRSRGGYWKACATVCGQHVERDHPSPYAALAAVAAVLHEYEARQTALDCYDHPAARTAYRTAWAASAGQPVAARFAAAEAAARAADTLPADAGQEEADDPDPDDLREHDSGNWASSGDHHEDEAERLYRHEQRLAHEQYHPHH</sequence>
<evidence type="ECO:0000256" key="1">
    <source>
        <dbReference type="SAM" id="MobiDB-lite"/>
    </source>
</evidence>
<feature type="compositionally biased region" description="Acidic residues" evidence="1">
    <location>
        <begin position="118"/>
        <end position="127"/>
    </location>
</feature>
<keyword evidence="4" id="KW-1185">Reference proteome</keyword>
<keyword evidence="2" id="KW-1133">Transmembrane helix</keyword>
<protein>
    <submittedName>
        <fullName evidence="3">Uncharacterized protein</fullName>
    </submittedName>
</protein>
<dbReference type="EMBL" id="JABBGH010000002">
    <property type="protein sequence ID" value="NML65920.1"/>
    <property type="molecule type" value="Genomic_DNA"/>
</dbReference>
<feature type="transmembrane region" description="Helical" evidence="2">
    <location>
        <begin position="6"/>
        <end position="25"/>
    </location>
</feature>
<dbReference type="Proteomes" id="UP000559626">
    <property type="component" value="Unassembled WGS sequence"/>
</dbReference>
<organism evidence="3 4">
    <name type="scientific">Hymenobacter polaris</name>
    <dbReference type="NCBI Taxonomy" id="2682546"/>
    <lineage>
        <taxon>Bacteria</taxon>
        <taxon>Pseudomonadati</taxon>
        <taxon>Bacteroidota</taxon>
        <taxon>Cytophagia</taxon>
        <taxon>Cytophagales</taxon>
        <taxon>Hymenobacteraceae</taxon>
        <taxon>Hymenobacter</taxon>
    </lineage>
</organism>
<evidence type="ECO:0000313" key="4">
    <source>
        <dbReference type="Proteomes" id="UP000559626"/>
    </source>
</evidence>
<gene>
    <name evidence="3" type="ORF">HHL22_11955</name>
</gene>